<evidence type="ECO:0000259" key="4">
    <source>
        <dbReference type="Pfam" id="PF04586"/>
    </source>
</evidence>
<name>A0A256FW16_9HYPH</name>
<evidence type="ECO:0000313" key="6">
    <source>
        <dbReference type="Proteomes" id="UP000215590"/>
    </source>
</evidence>
<gene>
    <name evidence="5" type="ORF">CEV31_2280</name>
</gene>
<dbReference type="InterPro" id="IPR054613">
    <property type="entry name" value="Peptidase_S78_dom"/>
</dbReference>
<accession>A0A256FW16</accession>
<dbReference type="GO" id="GO:0006508">
    <property type="term" value="P:proteolysis"/>
    <property type="evidence" value="ECO:0007669"/>
    <property type="project" value="UniProtKB-KW"/>
</dbReference>
<comment type="caution">
    <text evidence="5">The sequence shown here is derived from an EMBL/GenBank/DDBJ whole genome shotgun (WGS) entry which is preliminary data.</text>
</comment>
<keyword evidence="6" id="KW-1185">Reference proteome</keyword>
<dbReference type="InterPro" id="IPR006433">
    <property type="entry name" value="Prohead_protease"/>
</dbReference>
<dbReference type="OrthoDB" id="9804926at2"/>
<dbReference type="Proteomes" id="UP000215590">
    <property type="component" value="Unassembled WGS sequence"/>
</dbReference>
<reference evidence="5 6" key="1">
    <citation type="submission" date="2017-07" db="EMBL/GenBank/DDBJ databases">
        <title>Phylogenetic study on the rhizospheric bacterium Ochrobactrum sp. A44.</title>
        <authorList>
            <person name="Krzyzanowska D.M."/>
            <person name="Ossowicki A."/>
            <person name="Rajewska M."/>
            <person name="Maciag T."/>
            <person name="Kaczynski Z."/>
            <person name="Czerwicka M."/>
            <person name="Jafra S."/>
        </authorList>
    </citation>
    <scope>NUCLEOTIDE SEQUENCE [LARGE SCALE GENOMIC DNA]</scope>
    <source>
        <strain evidence="5 6">DSM 7216</strain>
    </source>
</reference>
<proteinExistence type="predicted"/>
<dbReference type="AlphaFoldDB" id="A0A256FW16"/>
<dbReference type="RefSeq" id="WP_094507324.1">
    <property type="nucleotide sequence ID" value="NZ_JBHEEK010000002.1"/>
</dbReference>
<evidence type="ECO:0000256" key="2">
    <source>
        <dbReference type="ARBA" id="ARBA00022670"/>
    </source>
</evidence>
<keyword evidence="2 5" id="KW-0645">Protease</keyword>
<dbReference type="GO" id="GO:0008233">
    <property type="term" value="F:peptidase activity"/>
    <property type="evidence" value="ECO:0007669"/>
    <property type="project" value="UniProtKB-KW"/>
</dbReference>
<feature type="domain" description="Prohead serine protease" evidence="4">
    <location>
        <begin position="14"/>
        <end position="165"/>
    </location>
</feature>
<dbReference type="EMBL" id="NNRJ01000019">
    <property type="protein sequence ID" value="OYR18940.1"/>
    <property type="molecule type" value="Genomic_DNA"/>
</dbReference>
<dbReference type="NCBIfam" id="TIGR01543">
    <property type="entry name" value="proheadase_HK97"/>
    <property type="match status" value="1"/>
</dbReference>
<protein>
    <submittedName>
        <fullName evidence="5">Phage prohead protease, HK97 family</fullName>
        <ecNumber evidence="5">3.4.-.-</ecNumber>
    </submittedName>
</protein>
<dbReference type="Pfam" id="PF04586">
    <property type="entry name" value="Peptidase_S78"/>
    <property type="match status" value="1"/>
</dbReference>
<keyword evidence="1" id="KW-1188">Viral release from host cell</keyword>
<organism evidence="5 6">
    <name type="scientific">Brucella thiophenivorans</name>
    <dbReference type="NCBI Taxonomy" id="571255"/>
    <lineage>
        <taxon>Bacteria</taxon>
        <taxon>Pseudomonadati</taxon>
        <taxon>Pseudomonadota</taxon>
        <taxon>Alphaproteobacteria</taxon>
        <taxon>Hyphomicrobiales</taxon>
        <taxon>Brucellaceae</taxon>
        <taxon>Brucella/Ochrobactrum group</taxon>
        <taxon>Brucella</taxon>
    </lineage>
</organism>
<evidence type="ECO:0000256" key="3">
    <source>
        <dbReference type="ARBA" id="ARBA00022801"/>
    </source>
</evidence>
<keyword evidence="3 5" id="KW-0378">Hydrolase</keyword>
<evidence type="ECO:0000256" key="1">
    <source>
        <dbReference type="ARBA" id="ARBA00022612"/>
    </source>
</evidence>
<evidence type="ECO:0000313" key="5">
    <source>
        <dbReference type="EMBL" id="OYR18940.1"/>
    </source>
</evidence>
<sequence>MKTKDFALQVKGLSDDGSFEGYASTFGGSPDSYGDIVAPGAFAETLVEHHRSGTMPMMYFGHDSRSLPIGDWLEMAEDGKGLLAKGQIDIEDEFGFRIHNAMKKKRVRGLSIGYSIPAGGSEPDEKRPGVTILKKIKLVEVSVVNNPANKRSLIETVKSDRMEEFARRLRDGDPMPIKEFEGILREVGVPNSLATQIASVGYAKAVLGEPEGEKADPRADFMRAMMRA</sequence>
<dbReference type="EC" id="3.4.-.-" evidence="5"/>